<dbReference type="Gene3D" id="1.10.260.40">
    <property type="entry name" value="lambda repressor-like DNA-binding domains"/>
    <property type="match status" value="1"/>
</dbReference>
<dbReference type="InterPro" id="IPR010982">
    <property type="entry name" value="Lambda_DNA-bd_dom_sf"/>
</dbReference>
<proteinExistence type="predicted"/>
<comment type="caution">
    <text evidence="2">The sequence shown here is derived from an EMBL/GenBank/DDBJ whole genome shotgun (WGS) entry which is preliminary data.</text>
</comment>
<reference evidence="2" key="1">
    <citation type="submission" date="2020-10" db="EMBL/GenBank/DDBJ databases">
        <authorList>
            <person name="Gilroy R."/>
        </authorList>
    </citation>
    <scope>NUCLEOTIDE SEQUENCE</scope>
    <source>
        <strain evidence="2">CHK190-19873</strain>
    </source>
</reference>
<reference evidence="2" key="2">
    <citation type="journal article" date="2021" name="PeerJ">
        <title>Extensive microbial diversity within the chicken gut microbiome revealed by metagenomics and culture.</title>
        <authorList>
            <person name="Gilroy R."/>
            <person name="Ravi A."/>
            <person name="Getino M."/>
            <person name="Pursley I."/>
            <person name="Horton D.L."/>
            <person name="Alikhan N.F."/>
            <person name="Baker D."/>
            <person name="Gharbi K."/>
            <person name="Hall N."/>
            <person name="Watson M."/>
            <person name="Adriaenssens E.M."/>
            <person name="Foster-Nyarko E."/>
            <person name="Jarju S."/>
            <person name="Secka A."/>
            <person name="Antonio M."/>
            <person name="Oren A."/>
            <person name="Chaudhuri R.R."/>
            <person name="La Ragione R."/>
            <person name="Hildebrand F."/>
            <person name="Pallen M.J."/>
        </authorList>
    </citation>
    <scope>NUCLEOTIDE SEQUENCE</scope>
    <source>
        <strain evidence="2">CHK190-19873</strain>
    </source>
</reference>
<protein>
    <submittedName>
        <fullName evidence="2">Helix-turn-helix transcriptional regulator</fullName>
    </submittedName>
</protein>
<dbReference type="GO" id="GO:0003677">
    <property type="term" value="F:DNA binding"/>
    <property type="evidence" value="ECO:0007669"/>
    <property type="project" value="InterPro"/>
</dbReference>
<evidence type="ECO:0000313" key="3">
    <source>
        <dbReference type="Proteomes" id="UP000823935"/>
    </source>
</evidence>
<feature type="domain" description="HTH cro/C1-type" evidence="1">
    <location>
        <begin position="3"/>
        <end position="58"/>
    </location>
</feature>
<dbReference type="SMART" id="SM00530">
    <property type="entry name" value="HTH_XRE"/>
    <property type="match status" value="1"/>
</dbReference>
<dbReference type="CDD" id="cd00093">
    <property type="entry name" value="HTH_XRE"/>
    <property type="match status" value="1"/>
</dbReference>
<dbReference type="PROSITE" id="PS50943">
    <property type="entry name" value="HTH_CROC1"/>
    <property type="match status" value="1"/>
</dbReference>
<accession>A0A9D1JIS0</accession>
<dbReference type="EMBL" id="DVIQ01000015">
    <property type="protein sequence ID" value="HIS30421.1"/>
    <property type="molecule type" value="Genomic_DNA"/>
</dbReference>
<evidence type="ECO:0000313" key="2">
    <source>
        <dbReference type="EMBL" id="HIS30421.1"/>
    </source>
</evidence>
<dbReference type="AlphaFoldDB" id="A0A9D1JIS0"/>
<sequence length="135" mass="14899">MRLKKLRKKVLELSQEEFGKAIGLSKSNISNIELGRVTLTDRNISSICRTFGINEVWLRTGEGGAENMFLQPSGDDEYSLSLGKLSVKENPFLRNMVNYLANAEPEQLQVLEDFMTSCLGSGITAARPAGQSPCE</sequence>
<dbReference type="SUPFAM" id="SSF47413">
    <property type="entry name" value="lambda repressor-like DNA-binding domains"/>
    <property type="match status" value="1"/>
</dbReference>
<dbReference type="InterPro" id="IPR001387">
    <property type="entry name" value="Cro/C1-type_HTH"/>
</dbReference>
<gene>
    <name evidence="2" type="ORF">IAB44_02570</name>
</gene>
<organism evidence="2 3">
    <name type="scientific">Candidatus Limivivens intestinipullorum</name>
    <dbReference type="NCBI Taxonomy" id="2840858"/>
    <lineage>
        <taxon>Bacteria</taxon>
        <taxon>Bacillati</taxon>
        <taxon>Bacillota</taxon>
        <taxon>Clostridia</taxon>
        <taxon>Lachnospirales</taxon>
        <taxon>Lachnospiraceae</taxon>
        <taxon>Lachnospiraceae incertae sedis</taxon>
        <taxon>Candidatus Limivivens</taxon>
    </lineage>
</organism>
<name>A0A9D1JIS0_9FIRM</name>
<dbReference type="Pfam" id="PF12844">
    <property type="entry name" value="HTH_19"/>
    <property type="match status" value="1"/>
</dbReference>
<dbReference type="Proteomes" id="UP000823935">
    <property type="component" value="Unassembled WGS sequence"/>
</dbReference>
<evidence type="ECO:0000259" key="1">
    <source>
        <dbReference type="PROSITE" id="PS50943"/>
    </source>
</evidence>